<dbReference type="PANTHER" id="PTHR21198:SF3">
    <property type="entry name" value="GLUTAMATE RACEMASE"/>
    <property type="match status" value="1"/>
</dbReference>
<dbReference type="PANTHER" id="PTHR21198">
    <property type="entry name" value="GLUTAMATE RACEMASE"/>
    <property type="match status" value="1"/>
</dbReference>
<protein>
    <submittedName>
        <fullName evidence="3">Uncharacterized protein</fullName>
    </submittedName>
</protein>
<name>A0A512MDK6_9BACT</name>
<evidence type="ECO:0000313" key="4">
    <source>
        <dbReference type="Proteomes" id="UP000321577"/>
    </source>
</evidence>
<evidence type="ECO:0000256" key="1">
    <source>
        <dbReference type="ARBA" id="ARBA00023235"/>
    </source>
</evidence>
<dbReference type="GO" id="GO:0047661">
    <property type="term" value="F:amino-acid racemase activity"/>
    <property type="evidence" value="ECO:0007669"/>
    <property type="project" value="InterPro"/>
</dbReference>
<feature type="chain" id="PRO_5021918440" evidence="2">
    <location>
        <begin position="16"/>
        <end position="414"/>
    </location>
</feature>
<dbReference type="RefSeq" id="WP_146853064.1">
    <property type="nucleotide sequence ID" value="NZ_BKAG01000036.1"/>
</dbReference>
<feature type="signal peptide" evidence="2">
    <location>
        <begin position="1"/>
        <end position="15"/>
    </location>
</feature>
<dbReference type="AlphaFoldDB" id="A0A512MDK6"/>
<gene>
    <name evidence="3" type="ORF">BGE01nite_40730</name>
</gene>
<dbReference type="InterPro" id="IPR033134">
    <property type="entry name" value="Asp/Glu_racemase_AS_2"/>
</dbReference>
<organism evidence="3 4">
    <name type="scientific">Brevifollis gellanilyticus</name>
    <dbReference type="NCBI Taxonomy" id="748831"/>
    <lineage>
        <taxon>Bacteria</taxon>
        <taxon>Pseudomonadati</taxon>
        <taxon>Verrucomicrobiota</taxon>
        <taxon>Verrucomicrobiia</taxon>
        <taxon>Verrucomicrobiales</taxon>
        <taxon>Verrucomicrobiaceae</taxon>
    </lineage>
</organism>
<dbReference type="SUPFAM" id="SSF53681">
    <property type="entry name" value="Aspartate/glutamate racemase"/>
    <property type="match status" value="2"/>
</dbReference>
<evidence type="ECO:0000256" key="2">
    <source>
        <dbReference type="SAM" id="SignalP"/>
    </source>
</evidence>
<dbReference type="InterPro" id="IPR015942">
    <property type="entry name" value="Asp/Glu/hydantoin_racemase"/>
</dbReference>
<dbReference type="Pfam" id="PF01177">
    <property type="entry name" value="Asp_Glu_race"/>
    <property type="match status" value="1"/>
</dbReference>
<dbReference type="PROSITE" id="PS00924">
    <property type="entry name" value="ASP_GLU_RACEMASE_2"/>
    <property type="match status" value="1"/>
</dbReference>
<dbReference type="EMBL" id="BKAG01000036">
    <property type="protein sequence ID" value="GEP44782.1"/>
    <property type="molecule type" value="Genomic_DNA"/>
</dbReference>
<dbReference type="InterPro" id="IPR001920">
    <property type="entry name" value="Asp/Glu_race"/>
</dbReference>
<keyword evidence="2" id="KW-0732">Signal</keyword>
<sequence length="414" mass="44811">MKTLLPLLFATSTFAADLVQHAQEHPQGDAAYSFDVSALKKDTRDLPIGVFDSGIGGLTVLEAILTIDAFHNETLQPGADGKPDFANERFQYFGDQANMPYGNYSSAGRTDYLRELIVKDAIFLLGRRWFDPDKKTFRQDKPPVKALVIACNTATAYGIDDIRAALKTWEVPVFVVGVVEAGARGVQSAHKEGAVGVLATVGTCASGAYPRVIGQTLGLAGRSVPTITQQGSANLAGVIEGDPAFKESVTERCDMDVRALVEAHQKSGVASPLSTVVLGCTHFPLVQSEIDHAFAALRKDAALEKLIAPKIAYVNPAEWTARELFRELAAAKIQAKDAPTAKDSFYLSIPNPQRADIPLTADGGLEKEFKYSRSPGELNREDSVNVPMTSARIPSTTRKLIETKLPEVWRRLGK</sequence>
<evidence type="ECO:0000313" key="3">
    <source>
        <dbReference type="EMBL" id="GEP44782.1"/>
    </source>
</evidence>
<dbReference type="Gene3D" id="3.40.50.1860">
    <property type="match status" value="2"/>
</dbReference>
<dbReference type="InterPro" id="IPR018187">
    <property type="entry name" value="Asp/Glu_racemase_AS_1"/>
</dbReference>
<dbReference type="OrthoDB" id="9801055at2"/>
<keyword evidence="1" id="KW-0413">Isomerase</keyword>
<dbReference type="Proteomes" id="UP000321577">
    <property type="component" value="Unassembled WGS sequence"/>
</dbReference>
<comment type="caution">
    <text evidence="3">The sequence shown here is derived from an EMBL/GenBank/DDBJ whole genome shotgun (WGS) entry which is preliminary data.</text>
</comment>
<proteinExistence type="predicted"/>
<keyword evidence="4" id="KW-1185">Reference proteome</keyword>
<reference evidence="3 4" key="1">
    <citation type="submission" date="2019-07" db="EMBL/GenBank/DDBJ databases">
        <title>Whole genome shotgun sequence of Brevifollis gellanilyticus NBRC 108608.</title>
        <authorList>
            <person name="Hosoyama A."/>
            <person name="Uohara A."/>
            <person name="Ohji S."/>
            <person name="Ichikawa N."/>
        </authorList>
    </citation>
    <scope>NUCLEOTIDE SEQUENCE [LARGE SCALE GENOMIC DNA]</scope>
    <source>
        <strain evidence="3 4">NBRC 108608</strain>
    </source>
</reference>
<dbReference type="PROSITE" id="PS00923">
    <property type="entry name" value="ASP_GLU_RACEMASE_1"/>
    <property type="match status" value="1"/>
</dbReference>
<accession>A0A512MDK6</accession>